<feature type="chain" id="PRO_5034178724" description="Secreted protein" evidence="1">
    <location>
        <begin position="18"/>
        <end position="120"/>
    </location>
</feature>
<name>A0A8H6KK97_9PEZI</name>
<sequence>MHLSVPVTLALAAVASACYGSGQAWGGSINSARLAADNVCREWDGVTFAGGENKYACRNLEGNVRVDFRLRNGDNGGPSRRLDFATCVSGLLSQINNCNFGGENNQGAWRPRSDPNVGRC</sequence>
<evidence type="ECO:0008006" key="4">
    <source>
        <dbReference type="Google" id="ProtNLM"/>
    </source>
</evidence>
<accession>A0A8H6KK97</accession>
<evidence type="ECO:0000313" key="2">
    <source>
        <dbReference type="EMBL" id="KAF6832635.1"/>
    </source>
</evidence>
<evidence type="ECO:0000256" key="1">
    <source>
        <dbReference type="SAM" id="SignalP"/>
    </source>
</evidence>
<feature type="signal peptide" evidence="1">
    <location>
        <begin position="1"/>
        <end position="17"/>
    </location>
</feature>
<gene>
    <name evidence="2" type="ORF">CPLU01_06031</name>
</gene>
<proteinExistence type="predicted"/>
<protein>
    <recommendedName>
        <fullName evidence="4">Secreted protein</fullName>
    </recommendedName>
</protein>
<comment type="caution">
    <text evidence="2">The sequence shown here is derived from an EMBL/GenBank/DDBJ whole genome shotgun (WGS) entry which is preliminary data.</text>
</comment>
<reference evidence="2" key="1">
    <citation type="journal article" date="2020" name="Phytopathology">
        <title>Genome Sequence Resources of Colletotrichum truncatum, C. plurivorum, C. musicola, and C. sojae: Four Species Pathogenic to Soybean (Glycine max).</title>
        <authorList>
            <person name="Rogerio F."/>
            <person name="Boufleur T.R."/>
            <person name="Ciampi-Guillardi M."/>
            <person name="Sukno S.A."/>
            <person name="Thon M.R."/>
            <person name="Massola Junior N.S."/>
            <person name="Baroncelli R."/>
        </authorList>
    </citation>
    <scope>NUCLEOTIDE SEQUENCE</scope>
    <source>
        <strain evidence="2">LFN00145</strain>
    </source>
</reference>
<dbReference type="Proteomes" id="UP000654918">
    <property type="component" value="Unassembled WGS sequence"/>
</dbReference>
<dbReference type="EMBL" id="WIGO01000067">
    <property type="protein sequence ID" value="KAF6832635.1"/>
    <property type="molecule type" value="Genomic_DNA"/>
</dbReference>
<keyword evidence="1" id="KW-0732">Signal</keyword>
<keyword evidence="3" id="KW-1185">Reference proteome</keyword>
<organism evidence="2 3">
    <name type="scientific">Colletotrichum plurivorum</name>
    <dbReference type="NCBI Taxonomy" id="2175906"/>
    <lineage>
        <taxon>Eukaryota</taxon>
        <taxon>Fungi</taxon>
        <taxon>Dikarya</taxon>
        <taxon>Ascomycota</taxon>
        <taxon>Pezizomycotina</taxon>
        <taxon>Sordariomycetes</taxon>
        <taxon>Hypocreomycetidae</taxon>
        <taxon>Glomerellales</taxon>
        <taxon>Glomerellaceae</taxon>
        <taxon>Colletotrichum</taxon>
        <taxon>Colletotrichum orchidearum species complex</taxon>
    </lineage>
</organism>
<dbReference type="AlphaFoldDB" id="A0A8H6KK97"/>
<evidence type="ECO:0000313" key="3">
    <source>
        <dbReference type="Proteomes" id="UP000654918"/>
    </source>
</evidence>